<comment type="caution">
    <text evidence="1">The sequence shown here is derived from an EMBL/GenBank/DDBJ whole genome shotgun (WGS) entry which is preliminary data.</text>
</comment>
<gene>
    <name evidence="1" type="ORF">HaLaN_04302</name>
</gene>
<dbReference type="InterPro" id="IPR036322">
    <property type="entry name" value="WD40_repeat_dom_sf"/>
</dbReference>
<accession>A0A699YI97</accession>
<dbReference type="AlphaFoldDB" id="A0A699YI97"/>
<dbReference type="SUPFAM" id="SSF50978">
    <property type="entry name" value="WD40 repeat-like"/>
    <property type="match status" value="1"/>
</dbReference>
<evidence type="ECO:0000313" key="1">
    <source>
        <dbReference type="EMBL" id="GFH09201.1"/>
    </source>
</evidence>
<name>A0A699YI97_HAELA</name>
<proteinExistence type="predicted"/>
<dbReference type="Proteomes" id="UP000485058">
    <property type="component" value="Unassembled WGS sequence"/>
</dbReference>
<dbReference type="InterPro" id="IPR001680">
    <property type="entry name" value="WD40_rpt"/>
</dbReference>
<dbReference type="Pfam" id="PF00400">
    <property type="entry name" value="WD40"/>
    <property type="match status" value="1"/>
</dbReference>
<evidence type="ECO:0000313" key="2">
    <source>
        <dbReference type="Proteomes" id="UP000485058"/>
    </source>
</evidence>
<dbReference type="Gene3D" id="1.25.40.370">
    <property type="match status" value="1"/>
</dbReference>
<sequence>MLALLKWRLGQGRLVADCDLEDAAQLMLEKSSGQFIYTKYGACDKLQLAPPAVCPLPRPHCPTCAPLTDSLLVHNAAILNHCLFHCLLAAFDNLAEQETWTLQELKARLPSGLEGMYHRVLSTLQKALEAERPDLLELLHTRLLPVLVACLEPVTVPELAWATGCEADTSKVQQLVGLLANLFPCRPAGSDQQERVAPYHKSVLDWLTSAEGMSAGQFHVSPQEGHRLLAAACLQQAKHCVVVCERNSTLSCTDHVPGPDLGYSLRHAVAHACLSGDADVLQTLILEFGFWQATYTAGHGPDVLRDLMGLSQQAPAACQPTVQDVARWLRMCSNTLVKYPWAALQLARDAPHNSLVAKRAASFPNQPAASLVTKEDNWTACLAVLNDHENEVNAVATDGRVIASGSDDKTVRVPLSGGMPNYPTPTSFKRRPKAHVASMPCVGSMSQSTHLIVNSSAVEAVLSVIRNVCMQQASGTNT</sequence>
<dbReference type="Gene3D" id="2.130.10.10">
    <property type="entry name" value="YVTN repeat-like/Quinoprotein amine dehydrogenase"/>
    <property type="match status" value="1"/>
</dbReference>
<keyword evidence="2" id="KW-1185">Reference proteome</keyword>
<dbReference type="EMBL" id="BLLF01000216">
    <property type="protein sequence ID" value="GFH09201.1"/>
    <property type="molecule type" value="Genomic_DNA"/>
</dbReference>
<dbReference type="InterPro" id="IPR015943">
    <property type="entry name" value="WD40/YVTN_repeat-like_dom_sf"/>
</dbReference>
<reference evidence="1 2" key="1">
    <citation type="submission" date="2020-02" db="EMBL/GenBank/DDBJ databases">
        <title>Draft genome sequence of Haematococcus lacustris strain NIES-144.</title>
        <authorList>
            <person name="Morimoto D."/>
            <person name="Nakagawa S."/>
            <person name="Yoshida T."/>
            <person name="Sawayama S."/>
        </authorList>
    </citation>
    <scope>NUCLEOTIDE SEQUENCE [LARGE SCALE GENOMIC DNA]</scope>
    <source>
        <strain evidence="1 2">NIES-144</strain>
    </source>
</reference>
<protein>
    <submittedName>
        <fullName evidence="1">Uncharacterized protein</fullName>
    </submittedName>
</protein>
<organism evidence="1 2">
    <name type="scientific">Haematococcus lacustris</name>
    <name type="common">Green alga</name>
    <name type="synonym">Haematococcus pluvialis</name>
    <dbReference type="NCBI Taxonomy" id="44745"/>
    <lineage>
        <taxon>Eukaryota</taxon>
        <taxon>Viridiplantae</taxon>
        <taxon>Chlorophyta</taxon>
        <taxon>core chlorophytes</taxon>
        <taxon>Chlorophyceae</taxon>
        <taxon>CS clade</taxon>
        <taxon>Chlamydomonadales</taxon>
        <taxon>Haematococcaceae</taxon>
        <taxon>Haematococcus</taxon>
    </lineage>
</organism>